<gene>
    <name evidence="3" type="primary">leuD</name>
    <name evidence="5" type="ORF">H1016_02455</name>
</gene>
<dbReference type="Proteomes" id="UP000646946">
    <property type="component" value="Unassembled WGS sequence"/>
</dbReference>
<evidence type="ECO:0000259" key="4">
    <source>
        <dbReference type="Pfam" id="PF00694"/>
    </source>
</evidence>
<sequence length="162" mass="17817">MGRVWKFGDNISTDLLCPGRVYHLRNNLDELAKYTLIDVNPDFAKNVKQGDFVAGGIGFGTGSSREYAAIVLKHLGVKAVIAQSFARIFYRNAINIGLPILEADTSQINDGDELEVYLENGIINNQTRGNKLKAFALPPVMLEILNDGGLIAHIKKNKGFKL</sequence>
<evidence type="ECO:0000256" key="1">
    <source>
        <dbReference type="ARBA" id="ARBA00009869"/>
    </source>
</evidence>
<protein>
    <recommendedName>
        <fullName evidence="3">3-isopropylmalate dehydratase small subunit</fullName>
        <ecNumber evidence="3">4.2.1.33</ecNumber>
    </recommendedName>
    <alternativeName>
        <fullName evidence="3">Alpha-IPM isomerase</fullName>
        <shortName evidence="3">IPMI</shortName>
    </alternativeName>
    <alternativeName>
        <fullName evidence="3">Isopropylmalate isomerase</fullName>
    </alternativeName>
</protein>
<comment type="similarity">
    <text evidence="1 3">Belongs to the LeuD family. LeuD type 2 subfamily.</text>
</comment>
<dbReference type="InterPro" id="IPR050075">
    <property type="entry name" value="LeuD"/>
</dbReference>
<keyword evidence="6" id="KW-1185">Reference proteome</keyword>
<keyword evidence="3" id="KW-0432">Leucine biosynthesis</keyword>
<dbReference type="SUPFAM" id="SSF52016">
    <property type="entry name" value="LeuD/IlvD-like"/>
    <property type="match status" value="1"/>
</dbReference>
<organism evidence="5 6">
    <name type="scientific">Candidatus Naiadarchaeum limnaeum</name>
    <dbReference type="NCBI Taxonomy" id="2756139"/>
    <lineage>
        <taxon>Archaea</taxon>
        <taxon>Candidatus Undinarchaeota</taxon>
        <taxon>Candidatus Undinarchaeia</taxon>
        <taxon>Candidatus Naiadarchaeales</taxon>
        <taxon>Candidatus Naiadarchaeaceae</taxon>
        <taxon>Candidatus Naiadarchaeum</taxon>
    </lineage>
</organism>
<dbReference type="UniPathway" id="UPA00048">
    <property type="reaction ID" value="UER00071"/>
</dbReference>
<dbReference type="HAMAP" id="MF_01032">
    <property type="entry name" value="LeuD_type2"/>
    <property type="match status" value="1"/>
</dbReference>
<comment type="subunit">
    <text evidence="3">Heterodimer of LeuC and LeuD.</text>
</comment>
<dbReference type="AlphaFoldDB" id="A0A832X612"/>
<dbReference type="EMBL" id="DVAB01000023">
    <property type="protein sequence ID" value="HIK00380.1"/>
    <property type="molecule type" value="Genomic_DNA"/>
</dbReference>
<name>A0A832X612_9ARCH</name>
<dbReference type="Pfam" id="PF00694">
    <property type="entry name" value="Aconitase_C"/>
    <property type="match status" value="1"/>
</dbReference>
<comment type="caution">
    <text evidence="5">The sequence shown here is derived from an EMBL/GenBank/DDBJ whole genome shotgun (WGS) entry which is preliminary data.</text>
</comment>
<reference evidence="5 6" key="1">
    <citation type="journal article" name="Nat. Commun.">
        <title>Undinarchaeota illuminate DPANN phylogeny and the impact of gene transfer on archaeal evolution.</title>
        <authorList>
            <person name="Dombrowski N."/>
            <person name="Williams T.A."/>
            <person name="Sun J."/>
            <person name="Woodcroft B.J."/>
            <person name="Lee J.H."/>
            <person name="Minh B.Q."/>
            <person name="Rinke C."/>
            <person name="Spang A."/>
        </authorList>
    </citation>
    <scope>NUCLEOTIDE SEQUENCE [LARGE SCALE GENOMIC DNA]</scope>
    <source>
        <strain evidence="5">MAG_bin1129</strain>
    </source>
</reference>
<evidence type="ECO:0000256" key="2">
    <source>
        <dbReference type="ARBA" id="ARBA00023239"/>
    </source>
</evidence>
<accession>A0A832X612</accession>
<evidence type="ECO:0000313" key="5">
    <source>
        <dbReference type="EMBL" id="HIK00380.1"/>
    </source>
</evidence>
<dbReference type="PANTHER" id="PTHR43345:SF2">
    <property type="entry name" value="3-ISOPROPYLMALATE DEHYDRATASE SMALL SUBUNIT 1"/>
    <property type="match status" value="1"/>
</dbReference>
<comment type="function">
    <text evidence="3">Catalyzes the isomerization between 2-isopropylmalate and 3-isopropylmalate, via the formation of 2-isopropylmaleate.</text>
</comment>
<feature type="domain" description="Aconitase A/isopropylmalate dehydratase small subunit swivel" evidence="4">
    <location>
        <begin position="46"/>
        <end position="98"/>
    </location>
</feature>
<proteinExistence type="inferred from homology"/>
<dbReference type="InterPro" id="IPR015928">
    <property type="entry name" value="Aconitase/3IPM_dehydase_swvl"/>
</dbReference>
<dbReference type="PANTHER" id="PTHR43345">
    <property type="entry name" value="3-ISOPROPYLMALATE DEHYDRATASE SMALL SUBUNIT 2-RELATED-RELATED"/>
    <property type="match status" value="1"/>
</dbReference>
<dbReference type="NCBIfam" id="TIGR02087">
    <property type="entry name" value="LEUD_arch"/>
    <property type="match status" value="1"/>
</dbReference>
<comment type="pathway">
    <text evidence="3">Amino-acid biosynthesis; L-leucine biosynthesis; L-leucine from 3-methyl-2-oxobutanoate: step 2/4.</text>
</comment>
<keyword evidence="3" id="KW-0028">Amino-acid biosynthesis</keyword>
<dbReference type="InterPro" id="IPR011827">
    <property type="entry name" value="LeuD_type2/HacB/DmdB"/>
</dbReference>
<evidence type="ECO:0000256" key="3">
    <source>
        <dbReference type="HAMAP-Rule" id="MF_01032"/>
    </source>
</evidence>
<dbReference type="GO" id="GO:0009098">
    <property type="term" value="P:L-leucine biosynthetic process"/>
    <property type="evidence" value="ECO:0007669"/>
    <property type="project" value="UniProtKB-UniRule"/>
</dbReference>
<keyword evidence="2 3" id="KW-0456">Lyase</keyword>
<dbReference type="InterPro" id="IPR000573">
    <property type="entry name" value="AconitaseA/IPMdHydase_ssu_swvl"/>
</dbReference>
<dbReference type="Gene3D" id="3.20.19.10">
    <property type="entry name" value="Aconitase, domain 4"/>
    <property type="match status" value="1"/>
</dbReference>
<dbReference type="GO" id="GO:0003861">
    <property type="term" value="F:3-isopropylmalate dehydratase activity"/>
    <property type="evidence" value="ECO:0007669"/>
    <property type="project" value="UniProtKB-UniRule"/>
</dbReference>
<keyword evidence="3" id="KW-0100">Branched-chain amino acid biosynthesis</keyword>
<dbReference type="EC" id="4.2.1.33" evidence="3"/>
<evidence type="ECO:0000313" key="6">
    <source>
        <dbReference type="Proteomes" id="UP000646946"/>
    </source>
</evidence>
<comment type="catalytic activity">
    <reaction evidence="3">
        <text>(2R,3S)-3-isopropylmalate = (2S)-2-isopropylmalate</text>
        <dbReference type="Rhea" id="RHEA:32287"/>
        <dbReference type="ChEBI" id="CHEBI:1178"/>
        <dbReference type="ChEBI" id="CHEBI:35121"/>
        <dbReference type="EC" id="4.2.1.33"/>
    </reaction>
</comment>